<feature type="binding site" evidence="9">
    <location>
        <begin position="15"/>
        <end position="17"/>
    </location>
    <ligand>
        <name>substrate</name>
    </ligand>
</feature>
<dbReference type="InterPro" id="IPR000652">
    <property type="entry name" value="Triosephosphate_isomerase"/>
</dbReference>
<dbReference type="UniPathway" id="UPA00138"/>
<dbReference type="SUPFAM" id="SSF51351">
    <property type="entry name" value="Triosephosphate isomerase (TIM)"/>
    <property type="match status" value="1"/>
</dbReference>
<feature type="binding site" evidence="9">
    <location>
        <position position="216"/>
    </location>
    <ligand>
        <name>substrate</name>
    </ligand>
</feature>
<feature type="active site" description="Electrophile" evidence="9">
    <location>
        <position position="101"/>
    </location>
</feature>
<dbReference type="GO" id="GO:0019563">
    <property type="term" value="P:glycerol catabolic process"/>
    <property type="evidence" value="ECO:0007669"/>
    <property type="project" value="TreeGrafter"/>
</dbReference>
<dbReference type="GO" id="GO:0046166">
    <property type="term" value="P:glyceraldehyde-3-phosphate biosynthetic process"/>
    <property type="evidence" value="ECO:0007669"/>
    <property type="project" value="TreeGrafter"/>
</dbReference>
<dbReference type="PANTHER" id="PTHR21139">
    <property type="entry name" value="TRIOSEPHOSPHATE ISOMERASE"/>
    <property type="match status" value="1"/>
</dbReference>
<evidence type="ECO:0000256" key="9">
    <source>
        <dbReference type="HAMAP-Rule" id="MF_00147"/>
    </source>
</evidence>
<dbReference type="EMBL" id="CP026100">
    <property type="protein sequence ID" value="AYV48105.1"/>
    <property type="molecule type" value="Genomic_DNA"/>
</dbReference>
<keyword evidence="5 9" id="KW-0312">Gluconeogenesis</keyword>
<dbReference type="NCBIfam" id="TIGR00419">
    <property type="entry name" value="tim"/>
    <property type="match status" value="1"/>
</dbReference>
<evidence type="ECO:0000256" key="8">
    <source>
        <dbReference type="ARBA" id="ARBA00023235"/>
    </source>
</evidence>
<dbReference type="InterPro" id="IPR022896">
    <property type="entry name" value="TrioseP_Isoase_bac/euk"/>
</dbReference>
<dbReference type="FunFam" id="3.20.20.70:FF:000016">
    <property type="entry name" value="Triosephosphate isomerase"/>
    <property type="match status" value="1"/>
</dbReference>
<dbReference type="GO" id="GO:0006096">
    <property type="term" value="P:glycolytic process"/>
    <property type="evidence" value="ECO:0007669"/>
    <property type="project" value="UniProtKB-UniRule"/>
</dbReference>
<name>A0A2N5CM29_9CAUL</name>
<dbReference type="EC" id="5.3.1.1" evidence="9 10"/>
<evidence type="ECO:0000313" key="14">
    <source>
        <dbReference type="Proteomes" id="UP000281192"/>
    </source>
</evidence>
<dbReference type="HAMAP" id="MF_00147_B">
    <property type="entry name" value="TIM_B"/>
    <property type="match status" value="1"/>
</dbReference>
<keyword evidence="7 9" id="KW-0324">Glycolysis</keyword>
<proteinExistence type="inferred from homology"/>
<evidence type="ECO:0000256" key="4">
    <source>
        <dbReference type="ARBA" id="ARBA00007422"/>
    </source>
</evidence>
<comment type="pathway">
    <text evidence="3">Carbohydrate metabolism; erythritol degradation.</text>
</comment>
<evidence type="ECO:0000256" key="7">
    <source>
        <dbReference type="ARBA" id="ARBA00023152"/>
    </source>
</evidence>
<organism evidence="12 13">
    <name type="scientific">Caulobacter flavus</name>
    <dbReference type="NCBI Taxonomy" id="1679497"/>
    <lineage>
        <taxon>Bacteria</taxon>
        <taxon>Pseudomonadati</taxon>
        <taxon>Pseudomonadota</taxon>
        <taxon>Alphaproteobacteria</taxon>
        <taxon>Caulobacterales</taxon>
        <taxon>Caulobacteraceae</taxon>
        <taxon>Caulobacter</taxon>
    </lineage>
</organism>
<dbReference type="Pfam" id="PF00121">
    <property type="entry name" value="TIM"/>
    <property type="match status" value="1"/>
</dbReference>
<dbReference type="OrthoDB" id="9809429at2"/>
<dbReference type="CDD" id="cd00311">
    <property type="entry name" value="TIM"/>
    <property type="match status" value="1"/>
</dbReference>
<protein>
    <recommendedName>
        <fullName evidence="9 10">Triosephosphate isomerase</fullName>
        <shortName evidence="9">TIM</shortName>
        <shortName evidence="9">TPI</shortName>
        <ecNumber evidence="9 10">5.3.1.1</ecNumber>
    </recommendedName>
    <alternativeName>
        <fullName evidence="9">Triose-phosphate isomerase</fullName>
    </alternativeName>
</protein>
<evidence type="ECO:0000256" key="6">
    <source>
        <dbReference type="ARBA" id="ARBA00022490"/>
    </source>
</evidence>
<comment type="pathway">
    <text evidence="2 9 10">Carbohydrate degradation; glycolysis; D-glyceraldehyde 3-phosphate from glycerone phosphate: step 1/1.</text>
</comment>
<evidence type="ECO:0000256" key="10">
    <source>
        <dbReference type="RuleBase" id="RU363013"/>
    </source>
</evidence>
<dbReference type="PANTHER" id="PTHR21139:SF42">
    <property type="entry name" value="TRIOSEPHOSPHATE ISOMERASE"/>
    <property type="match status" value="1"/>
</dbReference>
<evidence type="ECO:0000313" key="12">
    <source>
        <dbReference type="EMBL" id="PLR06970.1"/>
    </source>
</evidence>
<sequence length="253" mass="25669">MTVSLTTPRPLIAGNWKMFGLEASLDEARAVAAAVAQSPPAARVAICPPATLLHRMSEALSGESVIVGGQDCHAAPQGAYTGDIAAPMLADAGATLVILGHSERRGSYDETCEEVSAKVLAALAAGLEPVICLGETLAEREAGQAEPIVTGQARNSLPDELAGQAFAVAYEPVWAIGTGLTPTPADIAAIHAAIRAVLVERFGDHGRAIPILYGGSVKPENAAEILALPEVGGALVGGASLKAKDFLAIIAAA</sequence>
<keyword evidence="8 9" id="KW-0413">Isomerase</keyword>
<evidence type="ECO:0000256" key="3">
    <source>
        <dbReference type="ARBA" id="ARBA00004939"/>
    </source>
</evidence>
<dbReference type="PROSITE" id="PS00171">
    <property type="entry name" value="TIM_1"/>
    <property type="match status" value="1"/>
</dbReference>
<comment type="catalytic activity">
    <reaction evidence="9 10">
        <text>D-glyceraldehyde 3-phosphate = dihydroxyacetone phosphate</text>
        <dbReference type="Rhea" id="RHEA:18585"/>
        <dbReference type="ChEBI" id="CHEBI:57642"/>
        <dbReference type="ChEBI" id="CHEBI:59776"/>
        <dbReference type="EC" id="5.3.1.1"/>
    </reaction>
</comment>
<dbReference type="AlphaFoldDB" id="A0A2N5CM29"/>
<dbReference type="KEGG" id="cfh:C1707_18590"/>
<keyword evidence="14" id="KW-1185">Reference proteome</keyword>
<dbReference type="GO" id="GO:0004807">
    <property type="term" value="F:triose-phosphate isomerase activity"/>
    <property type="evidence" value="ECO:0007669"/>
    <property type="project" value="UniProtKB-UniRule"/>
</dbReference>
<evidence type="ECO:0000256" key="2">
    <source>
        <dbReference type="ARBA" id="ARBA00004680"/>
    </source>
</evidence>
<feature type="binding site" evidence="9">
    <location>
        <position position="177"/>
    </location>
    <ligand>
        <name>substrate</name>
    </ligand>
</feature>
<dbReference type="GO" id="GO:0005829">
    <property type="term" value="C:cytosol"/>
    <property type="evidence" value="ECO:0007669"/>
    <property type="project" value="TreeGrafter"/>
</dbReference>
<dbReference type="InterPro" id="IPR035990">
    <property type="entry name" value="TIM_sf"/>
</dbReference>
<dbReference type="InterPro" id="IPR020861">
    <property type="entry name" value="Triosephosphate_isomerase_AS"/>
</dbReference>
<reference evidence="12 13" key="1">
    <citation type="submission" date="2017-12" db="EMBL/GenBank/DDBJ databases">
        <title>The genome sequence of Caulobacter flavus CGMCC1 15093.</title>
        <authorList>
            <person name="Gao J."/>
            <person name="Mao X."/>
            <person name="Sun J."/>
        </authorList>
    </citation>
    <scope>NUCLEOTIDE SEQUENCE [LARGE SCALE GENOMIC DNA]</scope>
    <source>
        <strain evidence="12 13">CGMCC1 15093</strain>
    </source>
</reference>
<comment type="function">
    <text evidence="9">Involved in the gluconeogenesis. Catalyzes stereospecifically the conversion of dihydroxyacetone phosphate (DHAP) to D-glyceraldehyde-3-phosphate (G3P).</text>
</comment>
<comment type="subcellular location">
    <subcellularLocation>
        <location evidence="9 10">Cytoplasm</location>
    </subcellularLocation>
</comment>
<evidence type="ECO:0000313" key="13">
    <source>
        <dbReference type="Proteomes" id="UP000234483"/>
    </source>
</evidence>
<dbReference type="UniPathway" id="UPA01066"/>
<feature type="binding site" evidence="9">
    <location>
        <begin position="237"/>
        <end position="238"/>
    </location>
    <ligand>
        <name>substrate</name>
    </ligand>
</feature>
<dbReference type="UniPathway" id="UPA00109">
    <property type="reaction ID" value="UER00189"/>
</dbReference>
<comment type="pathway">
    <text evidence="9 10">Carbohydrate biosynthesis; gluconeogenesis.</text>
</comment>
<comment type="subunit">
    <text evidence="9 10">Homodimer.</text>
</comment>
<gene>
    <name evidence="9" type="primary">tpiA</name>
    <name evidence="11" type="ORF">C1707_18590</name>
    <name evidence="12" type="ORF">CFHF_23960</name>
</gene>
<keyword evidence="6 9" id="KW-0963">Cytoplasm</keyword>
<feature type="active site" description="Proton acceptor" evidence="9">
    <location>
        <position position="171"/>
    </location>
</feature>
<comment type="catalytic activity">
    <reaction evidence="1">
        <text>L-erythrulose 1-phosphate = D-erythrulose 4-phosphate</text>
        <dbReference type="Rhea" id="RHEA:49588"/>
        <dbReference type="ChEBI" id="CHEBI:58002"/>
        <dbReference type="ChEBI" id="CHEBI:90796"/>
        <dbReference type="EC" id="5.3.1.33"/>
    </reaction>
</comment>
<evidence type="ECO:0000313" key="11">
    <source>
        <dbReference type="EMBL" id="AYV48105.1"/>
    </source>
</evidence>
<dbReference type="Proteomes" id="UP000234483">
    <property type="component" value="Unassembled WGS sequence"/>
</dbReference>
<evidence type="ECO:0000256" key="5">
    <source>
        <dbReference type="ARBA" id="ARBA00022432"/>
    </source>
</evidence>
<dbReference type="RefSeq" id="WP_101715441.1">
    <property type="nucleotide sequence ID" value="NZ_CP026100.1"/>
</dbReference>
<dbReference type="Gene3D" id="3.20.20.70">
    <property type="entry name" value="Aldolase class I"/>
    <property type="match status" value="1"/>
</dbReference>
<accession>A0A2N5CM29</accession>
<dbReference type="PROSITE" id="PS51440">
    <property type="entry name" value="TIM_2"/>
    <property type="match status" value="1"/>
</dbReference>
<evidence type="ECO:0000256" key="1">
    <source>
        <dbReference type="ARBA" id="ARBA00000148"/>
    </source>
</evidence>
<dbReference type="Proteomes" id="UP000281192">
    <property type="component" value="Chromosome"/>
</dbReference>
<comment type="similarity">
    <text evidence="4 9 10">Belongs to the triosephosphate isomerase family.</text>
</comment>
<dbReference type="GO" id="GO:0006094">
    <property type="term" value="P:gluconeogenesis"/>
    <property type="evidence" value="ECO:0007669"/>
    <property type="project" value="UniProtKB-UniRule"/>
</dbReference>
<dbReference type="EMBL" id="PJRQ01000048">
    <property type="protein sequence ID" value="PLR06970.1"/>
    <property type="molecule type" value="Genomic_DNA"/>
</dbReference>
<reference evidence="11 14" key="2">
    <citation type="submission" date="2018-01" db="EMBL/GenBank/DDBJ databases">
        <title>Complete genome sequence of Caulobacter flavus RHGG3.</title>
        <authorList>
            <person name="Yang E."/>
        </authorList>
    </citation>
    <scope>NUCLEOTIDE SEQUENCE [LARGE SCALE GENOMIC DNA]</scope>
    <source>
        <strain evidence="11 14">RHGG3</strain>
    </source>
</reference>
<dbReference type="InterPro" id="IPR013785">
    <property type="entry name" value="Aldolase_TIM"/>
</dbReference>